<organism evidence="1 2">
    <name type="scientific">Pistacia atlantica</name>
    <dbReference type="NCBI Taxonomy" id="434234"/>
    <lineage>
        <taxon>Eukaryota</taxon>
        <taxon>Viridiplantae</taxon>
        <taxon>Streptophyta</taxon>
        <taxon>Embryophyta</taxon>
        <taxon>Tracheophyta</taxon>
        <taxon>Spermatophyta</taxon>
        <taxon>Magnoliopsida</taxon>
        <taxon>eudicotyledons</taxon>
        <taxon>Gunneridae</taxon>
        <taxon>Pentapetalae</taxon>
        <taxon>rosids</taxon>
        <taxon>malvids</taxon>
        <taxon>Sapindales</taxon>
        <taxon>Anacardiaceae</taxon>
        <taxon>Pistacia</taxon>
    </lineage>
</organism>
<comment type="caution">
    <text evidence="1">The sequence shown here is derived from an EMBL/GenBank/DDBJ whole genome shotgun (WGS) entry which is preliminary data.</text>
</comment>
<keyword evidence="2" id="KW-1185">Reference proteome</keyword>
<evidence type="ECO:0000313" key="2">
    <source>
        <dbReference type="Proteomes" id="UP001164250"/>
    </source>
</evidence>
<proteinExistence type="predicted"/>
<reference evidence="2" key="1">
    <citation type="journal article" date="2023" name="G3 (Bethesda)">
        <title>Genome assembly and association tests identify interacting loci associated with vigor, precocity, and sex in interspecific pistachio rootstocks.</title>
        <authorList>
            <person name="Palmer W."/>
            <person name="Jacygrad E."/>
            <person name="Sagayaradj S."/>
            <person name="Cavanaugh K."/>
            <person name="Han R."/>
            <person name="Bertier L."/>
            <person name="Beede B."/>
            <person name="Kafkas S."/>
            <person name="Golino D."/>
            <person name="Preece J."/>
            <person name="Michelmore R."/>
        </authorList>
    </citation>
    <scope>NUCLEOTIDE SEQUENCE [LARGE SCALE GENOMIC DNA]</scope>
</reference>
<accession>A0ACC1ATL5</accession>
<evidence type="ECO:0000313" key="1">
    <source>
        <dbReference type="EMBL" id="KAJ0090001.1"/>
    </source>
</evidence>
<dbReference type="EMBL" id="CM047904">
    <property type="protein sequence ID" value="KAJ0090001.1"/>
    <property type="molecule type" value="Genomic_DNA"/>
</dbReference>
<protein>
    <submittedName>
        <fullName evidence="1">Uncharacterized protein</fullName>
    </submittedName>
</protein>
<name>A0ACC1ATL5_9ROSI</name>
<dbReference type="Proteomes" id="UP001164250">
    <property type="component" value="Chromosome 8"/>
</dbReference>
<sequence>MLVPNETLYPSLRKSHGLIVHCQQPRSSLQLHQFPVTSHLKLLVLLALLYRRHLESESMPLPMGMEVADRIGGKKG</sequence>
<gene>
    <name evidence="1" type="ORF">Patl1_14829</name>
</gene>